<reference evidence="3" key="1">
    <citation type="submission" date="2020-06" db="EMBL/GenBank/DDBJ databases">
        <title>Draft genome of Bugula neritina, a colonial animal packing powerful symbionts and potential medicines.</title>
        <authorList>
            <person name="Rayko M."/>
        </authorList>
    </citation>
    <scope>NUCLEOTIDE SEQUENCE [LARGE SCALE GENOMIC DNA]</scope>
    <source>
        <strain evidence="3">Kwan_BN1</strain>
    </source>
</reference>
<dbReference type="PANTHER" id="PTHR35352">
    <property type="entry name" value="COILED-COIL DOMAIN-CONTAINING PROTEIN 150"/>
    <property type="match status" value="1"/>
</dbReference>
<name>A0A7J7K4G1_BUGNE</name>
<organism evidence="3 4">
    <name type="scientific">Bugula neritina</name>
    <name type="common">Brown bryozoan</name>
    <name type="synonym">Sertularia neritina</name>
    <dbReference type="NCBI Taxonomy" id="10212"/>
    <lineage>
        <taxon>Eukaryota</taxon>
        <taxon>Metazoa</taxon>
        <taxon>Spiralia</taxon>
        <taxon>Lophotrochozoa</taxon>
        <taxon>Bryozoa</taxon>
        <taxon>Gymnolaemata</taxon>
        <taxon>Cheilostomatida</taxon>
        <taxon>Flustrina</taxon>
        <taxon>Buguloidea</taxon>
        <taxon>Bugulidae</taxon>
        <taxon>Bugula</taxon>
    </lineage>
</organism>
<feature type="region of interest" description="Disordered" evidence="2">
    <location>
        <begin position="742"/>
        <end position="765"/>
    </location>
</feature>
<sequence length="783" mass="90166">MTKQRDEAISDNEILTQRVEELEASCQEMEKELNELKENADKEAESKFAMIGGLQDRLASLKSELMSLEGEKENILTEVNGAVDAMDGERSELQAEIESYKQKLAAAVDDLEEEKSRSKELEQEMQTLNSKTSFTHFDRHLAELTSQKNTLSYENGKLQSEVEQLQGELTSVKANHRDVEKVQKNLKQAETKIRKLKQELSNSRQALTQAEMMSQQLQTTSELRETDFNSAIRARDEALKDAKILASRVESLEEAIQQQEELKTEVEEKLREDNSKVAESLENMMALHTELQCKYETVQIELGKRDSQMNELKKERKRLQDKLVKVEGQFDSVSDKFSELESKQSCQTKNIEREIKSVKMDNSKLVRTLQDTLELNEQLRAQVSLLEETLCKQRAENDKLSSKSKEVESKMKQQESSYLTKISDLESQIGKERDKAYQRMEDQLRTVQMETENILERNSSLLQQNSSLKTEVSGLSQKNETLQEKVDGLQQELSDVEQKLKQKAKQASKLKSTEDDANKLRQKTQELSAQCKSQEKTIHKFVTQFKEVQKEMKQLVTLHNEQTEVLTEKDRLLQAEELKNEELRSKFHESKKQISALQALQKATETRLMEANNDTQIATETLEDTNRYFKERFSALASELSTARRVQKDVEWRNLEQHHLLTQERMRVEDTAAKARNMIKESRHHLMDITDKTEFDISLRDDAVKQLSSTTMSPLRSTGISKAKPDVDLSIEDILSVSQQQNTTLRSSHLKDRHSATSASPFTSSSQKLDAIINEMERRRLIS</sequence>
<feature type="compositionally biased region" description="Low complexity" evidence="2">
    <location>
        <begin position="756"/>
        <end position="765"/>
    </location>
</feature>
<keyword evidence="1" id="KW-0175">Coiled coil</keyword>
<feature type="coiled-coil region" evidence="1">
    <location>
        <begin position="302"/>
        <end position="329"/>
    </location>
</feature>
<feature type="coiled-coil region" evidence="1">
    <location>
        <begin position="566"/>
        <end position="600"/>
    </location>
</feature>
<dbReference type="Proteomes" id="UP000593567">
    <property type="component" value="Unassembled WGS sequence"/>
</dbReference>
<dbReference type="PANTHER" id="PTHR35352:SF1">
    <property type="entry name" value="COILED-COIL DOMAIN-CONTAINING PROTEIN 150"/>
    <property type="match status" value="1"/>
</dbReference>
<dbReference type="EMBL" id="VXIV02001458">
    <property type="protein sequence ID" value="KAF6033045.1"/>
    <property type="molecule type" value="Genomic_DNA"/>
</dbReference>
<accession>A0A7J7K4G1</accession>
<keyword evidence="4" id="KW-1185">Reference proteome</keyword>
<feature type="coiled-coil region" evidence="1">
    <location>
        <begin position="362"/>
        <end position="537"/>
    </location>
</feature>
<dbReference type="OrthoDB" id="416454at2759"/>
<evidence type="ECO:0000256" key="1">
    <source>
        <dbReference type="SAM" id="Coils"/>
    </source>
</evidence>
<comment type="caution">
    <text evidence="3">The sequence shown here is derived from an EMBL/GenBank/DDBJ whole genome shotgun (WGS) entry which is preliminary data.</text>
</comment>
<dbReference type="AlphaFoldDB" id="A0A7J7K4G1"/>
<proteinExistence type="predicted"/>
<feature type="coiled-coil region" evidence="1">
    <location>
        <begin position="5"/>
        <end position="276"/>
    </location>
</feature>
<protein>
    <submittedName>
        <fullName evidence="3">CCDC150</fullName>
    </submittedName>
</protein>
<evidence type="ECO:0000313" key="4">
    <source>
        <dbReference type="Proteomes" id="UP000593567"/>
    </source>
</evidence>
<gene>
    <name evidence="3" type="ORF">EB796_008626</name>
</gene>
<dbReference type="InterPro" id="IPR038807">
    <property type="entry name" value="CCDC150"/>
</dbReference>
<evidence type="ECO:0000313" key="3">
    <source>
        <dbReference type="EMBL" id="KAF6033045.1"/>
    </source>
</evidence>
<evidence type="ECO:0000256" key="2">
    <source>
        <dbReference type="SAM" id="MobiDB-lite"/>
    </source>
</evidence>
<dbReference type="Gene3D" id="1.10.287.1490">
    <property type="match status" value="2"/>
</dbReference>